<protein>
    <submittedName>
        <fullName evidence="1">Uncharacterized protein</fullName>
    </submittedName>
</protein>
<dbReference type="VEuPathDB" id="FungiDB:HpaG809546"/>
<dbReference type="HOGENOM" id="CLU_971305_0_0_1"/>
<dbReference type="EnsemblProtists" id="HpaT809546">
    <property type="protein sequence ID" value="HpaP809546"/>
    <property type="gene ID" value="HpaG809546"/>
</dbReference>
<accession>M4BSW1</accession>
<dbReference type="EMBL" id="JH597790">
    <property type="status" value="NOT_ANNOTATED_CDS"/>
    <property type="molecule type" value="Genomic_DNA"/>
</dbReference>
<sequence>MAVNTMDGSMIELRINMQFVTLVATRFAVSRRRWGSLEHGPSFITPCWVNGSHPRLQKSLWLNGAEAVSISAAHHPCQGDVEAVLRRASIFSSQAEVIYNDDGSVTVDVRQAIDAGVSNGPYPVFAASERIDERWIIHAELSDITWLRDRRGEPYNLGGAVFAKAAQWLQDALSWTKLRRGVANCKPVLDMSTASIAARRHFGSLCLAILYNFPQLLFRYLEPGALLAYTPTIHQCHDWVISDDGSTVTHFDAGMPRDSMSVSSMFELIARLLPPVEYPYTLAPIRG</sequence>
<keyword evidence="2" id="KW-1185">Reference proteome</keyword>
<dbReference type="Proteomes" id="UP000011713">
    <property type="component" value="Unassembled WGS sequence"/>
</dbReference>
<name>M4BSW1_HYAAE</name>
<reference evidence="2" key="1">
    <citation type="journal article" date="2010" name="Science">
        <title>Signatures of adaptation to obligate biotrophy in the Hyaloperonospora arabidopsidis genome.</title>
        <authorList>
            <person name="Baxter L."/>
            <person name="Tripathy S."/>
            <person name="Ishaque N."/>
            <person name="Boot N."/>
            <person name="Cabral A."/>
            <person name="Kemen E."/>
            <person name="Thines M."/>
            <person name="Ah-Fong A."/>
            <person name="Anderson R."/>
            <person name="Badejoko W."/>
            <person name="Bittner-Eddy P."/>
            <person name="Boore J.L."/>
            <person name="Chibucos M.C."/>
            <person name="Coates M."/>
            <person name="Dehal P."/>
            <person name="Delehaunty K."/>
            <person name="Dong S."/>
            <person name="Downton P."/>
            <person name="Dumas B."/>
            <person name="Fabro G."/>
            <person name="Fronick C."/>
            <person name="Fuerstenberg S.I."/>
            <person name="Fulton L."/>
            <person name="Gaulin E."/>
            <person name="Govers F."/>
            <person name="Hughes L."/>
            <person name="Humphray S."/>
            <person name="Jiang R.H."/>
            <person name="Judelson H."/>
            <person name="Kamoun S."/>
            <person name="Kyung K."/>
            <person name="Meijer H."/>
            <person name="Minx P."/>
            <person name="Morris P."/>
            <person name="Nelson J."/>
            <person name="Phuntumart V."/>
            <person name="Qutob D."/>
            <person name="Rehmany A."/>
            <person name="Rougon-Cardoso A."/>
            <person name="Ryden P."/>
            <person name="Torto-Alalibo T."/>
            <person name="Studholme D."/>
            <person name="Wang Y."/>
            <person name="Win J."/>
            <person name="Wood J."/>
            <person name="Clifton S.W."/>
            <person name="Rogers J."/>
            <person name="Van den Ackerveken G."/>
            <person name="Jones J.D."/>
            <person name="McDowell J.M."/>
            <person name="Beynon J."/>
            <person name="Tyler B.M."/>
        </authorList>
    </citation>
    <scope>NUCLEOTIDE SEQUENCE [LARGE SCALE GENOMIC DNA]</scope>
    <source>
        <strain evidence="2">Emoy2</strain>
    </source>
</reference>
<dbReference type="InParanoid" id="M4BSW1"/>
<proteinExistence type="predicted"/>
<evidence type="ECO:0000313" key="2">
    <source>
        <dbReference type="Proteomes" id="UP000011713"/>
    </source>
</evidence>
<evidence type="ECO:0000313" key="1">
    <source>
        <dbReference type="EnsemblProtists" id="HpaP809546"/>
    </source>
</evidence>
<organism evidence="1 2">
    <name type="scientific">Hyaloperonospora arabidopsidis (strain Emoy2)</name>
    <name type="common">Downy mildew agent</name>
    <name type="synonym">Peronospora arabidopsidis</name>
    <dbReference type="NCBI Taxonomy" id="559515"/>
    <lineage>
        <taxon>Eukaryota</taxon>
        <taxon>Sar</taxon>
        <taxon>Stramenopiles</taxon>
        <taxon>Oomycota</taxon>
        <taxon>Peronosporomycetes</taxon>
        <taxon>Peronosporales</taxon>
        <taxon>Peronosporaceae</taxon>
        <taxon>Hyaloperonospora</taxon>
    </lineage>
</organism>
<dbReference type="AlphaFoldDB" id="M4BSW1"/>
<reference evidence="1" key="2">
    <citation type="submission" date="2015-06" db="UniProtKB">
        <authorList>
            <consortium name="EnsemblProtists"/>
        </authorList>
    </citation>
    <scope>IDENTIFICATION</scope>
    <source>
        <strain evidence="1">Emoy2</strain>
    </source>
</reference>